<keyword evidence="2" id="KW-1185">Reference proteome</keyword>
<gene>
    <name evidence="1" type="ORF">OMP40_18960</name>
</gene>
<name>A0A9X4QTZ5_9BACL</name>
<dbReference type="RefSeq" id="WP_277533694.1">
    <property type="nucleotide sequence ID" value="NZ_JAPDIA010000007.1"/>
</dbReference>
<organism evidence="1 2">
    <name type="scientific">Cohnella rhizosphaerae</name>
    <dbReference type="NCBI Taxonomy" id="1457232"/>
    <lineage>
        <taxon>Bacteria</taxon>
        <taxon>Bacillati</taxon>
        <taxon>Bacillota</taxon>
        <taxon>Bacilli</taxon>
        <taxon>Bacillales</taxon>
        <taxon>Paenibacillaceae</taxon>
        <taxon>Cohnella</taxon>
    </lineage>
</organism>
<dbReference type="AlphaFoldDB" id="A0A9X4QTZ5"/>
<accession>A0A9X4QTZ5</accession>
<reference evidence="1" key="1">
    <citation type="submission" date="2022-10" db="EMBL/GenBank/DDBJ databases">
        <title>Comparative genomic analysis of Cohnella hashimotonis sp. nov., isolated from the International Space Station.</title>
        <authorList>
            <person name="Simpson A."/>
            <person name="Venkateswaran K."/>
        </authorList>
    </citation>
    <scope>NUCLEOTIDE SEQUENCE</scope>
    <source>
        <strain evidence="1">DSM 28161</strain>
    </source>
</reference>
<dbReference type="Proteomes" id="UP001153404">
    <property type="component" value="Unassembled WGS sequence"/>
</dbReference>
<protein>
    <submittedName>
        <fullName evidence="1">Uncharacterized protein</fullName>
    </submittedName>
</protein>
<proteinExistence type="predicted"/>
<evidence type="ECO:0000313" key="1">
    <source>
        <dbReference type="EMBL" id="MDG0811210.1"/>
    </source>
</evidence>
<evidence type="ECO:0000313" key="2">
    <source>
        <dbReference type="Proteomes" id="UP001153404"/>
    </source>
</evidence>
<comment type="caution">
    <text evidence="1">The sequence shown here is derived from an EMBL/GenBank/DDBJ whole genome shotgun (WGS) entry which is preliminary data.</text>
</comment>
<dbReference type="EMBL" id="JAPDIA010000007">
    <property type="protein sequence ID" value="MDG0811210.1"/>
    <property type="molecule type" value="Genomic_DNA"/>
</dbReference>
<sequence length="62" mass="6733">MIIMQVEDFQVAESMILKADEMQISPTANAILDLIVDEPSKIDGLAIGTALGMTYIGKFDSE</sequence>